<evidence type="ECO:0000259" key="2">
    <source>
        <dbReference type="Pfam" id="PF24355"/>
    </source>
</evidence>
<dbReference type="PANTHER" id="PTHR39611:SF1">
    <property type="entry name" value="HYDROXYPROLINE-RICH GLYCOPROTEIN DZ-HRGP"/>
    <property type="match status" value="1"/>
</dbReference>
<comment type="caution">
    <text evidence="3">The sequence shown here is derived from an EMBL/GenBank/DDBJ whole genome shotgun (WGS) entry which is preliminary data.</text>
</comment>
<dbReference type="OrthoDB" id="3563613at2759"/>
<evidence type="ECO:0000256" key="1">
    <source>
        <dbReference type="SAM" id="MobiDB-lite"/>
    </source>
</evidence>
<sequence length="219" mass="25447">MVEFYSRFELQDKNYPLKTIFQNLSPKQISWLYEDLHCEYHLVGDGDVGKRPKIPALTPLGFDTWMTLLMLAYPNKEAERLQKIVEAMPIDADGVLVERKPERLPKQLSRHLLPPEAHRESKKALDRVLSEFKDLTTSNQTPSRNSKTSRLPPQHHNDLYSRELPTPQPRQERFAKTNLYSESSYHGQTNKTGNGRQTNNVQRGRTKPYVHNSRPNNDL</sequence>
<dbReference type="InterPro" id="IPR055936">
    <property type="entry name" value="DUF7514"/>
</dbReference>
<dbReference type="Proteomes" id="UP000566819">
    <property type="component" value="Unassembled WGS sequence"/>
</dbReference>
<keyword evidence="4" id="KW-1185">Reference proteome</keyword>
<dbReference type="EMBL" id="JAAMPI010001441">
    <property type="protein sequence ID" value="KAF4625195.1"/>
    <property type="molecule type" value="Genomic_DNA"/>
</dbReference>
<protein>
    <recommendedName>
        <fullName evidence="2">DUF7514 domain-containing protein</fullName>
    </recommendedName>
</protein>
<evidence type="ECO:0000313" key="3">
    <source>
        <dbReference type="EMBL" id="KAF4625195.1"/>
    </source>
</evidence>
<gene>
    <name evidence="3" type="ORF">G7Y89_g12978</name>
</gene>
<dbReference type="Pfam" id="PF24355">
    <property type="entry name" value="DUF7514"/>
    <property type="match status" value="1"/>
</dbReference>
<evidence type="ECO:0000313" key="4">
    <source>
        <dbReference type="Proteomes" id="UP000566819"/>
    </source>
</evidence>
<proteinExistence type="predicted"/>
<feature type="region of interest" description="Disordered" evidence="1">
    <location>
        <begin position="133"/>
        <end position="169"/>
    </location>
</feature>
<dbReference type="PANTHER" id="PTHR39611">
    <property type="entry name" value="HYDROXYPROLINE-RICH GLYCOPROTEIN DZ-HRGP-RELATED"/>
    <property type="match status" value="1"/>
</dbReference>
<feature type="region of interest" description="Disordered" evidence="1">
    <location>
        <begin position="183"/>
        <end position="219"/>
    </location>
</feature>
<feature type="compositionally biased region" description="Polar residues" evidence="1">
    <location>
        <begin position="183"/>
        <end position="203"/>
    </location>
</feature>
<name>A0A8H4RAF5_9HELO</name>
<feature type="compositionally biased region" description="Polar residues" evidence="1">
    <location>
        <begin position="135"/>
        <end position="151"/>
    </location>
</feature>
<dbReference type="AlphaFoldDB" id="A0A8H4RAF5"/>
<feature type="domain" description="DUF7514" evidence="2">
    <location>
        <begin position="1"/>
        <end position="128"/>
    </location>
</feature>
<reference evidence="3 4" key="1">
    <citation type="submission" date="2020-03" db="EMBL/GenBank/DDBJ databases">
        <title>Draft Genome Sequence of Cudoniella acicularis.</title>
        <authorList>
            <person name="Buettner E."/>
            <person name="Kellner H."/>
        </authorList>
    </citation>
    <scope>NUCLEOTIDE SEQUENCE [LARGE SCALE GENOMIC DNA]</scope>
    <source>
        <strain evidence="3 4">DSM 108380</strain>
    </source>
</reference>
<organism evidence="3 4">
    <name type="scientific">Cudoniella acicularis</name>
    <dbReference type="NCBI Taxonomy" id="354080"/>
    <lineage>
        <taxon>Eukaryota</taxon>
        <taxon>Fungi</taxon>
        <taxon>Dikarya</taxon>
        <taxon>Ascomycota</taxon>
        <taxon>Pezizomycotina</taxon>
        <taxon>Leotiomycetes</taxon>
        <taxon>Helotiales</taxon>
        <taxon>Tricladiaceae</taxon>
        <taxon>Cudoniella</taxon>
    </lineage>
</organism>
<accession>A0A8H4RAF5</accession>